<protein>
    <submittedName>
        <fullName evidence="1">Transposase</fullName>
    </submittedName>
</protein>
<keyword evidence="2" id="KW-1185">Reference proteome</keyword>
<organism evidence="1 2">
    <name type="scientific">Brevibacillus borstelensis AK1</name>
    <dbReference type="NCBI Taxonomy" id="1300222"/>
    <lineage>
        <taxon>Bacteria</taxon>
        <taxon>Bacillati</taxon>
        <taxon>Bacillota</taxon>
        <taxon>Bacilli</taxon>
        <taxon>Bacillales</taxon>
        <taxon>Paenibacillaceae</taxon>
        <taxon>Brevibacillus</taxon>
    </lineage>
</organism>
<reference evidence="1 2" key="1">
    <citation type="submission" date="2013-03" db="EMBL/GenBank/DDBJ databases">
        <title>Assembly of a new bacterial strain Brevibacillus borstelensis AK1.</title>
        <authorList>
            <person name="Rajan I."/>
            <person name="PoliReddy D."/>
            <person name="Sugumar T."/>
            <person name="Rathinam K."/>
            <person name="Alqarawi S."/>
            <person name="Khalil A.B."/>
            <person name="Sivakumar N."/>
        </authorList>
    </citation>
    <scope>NUCLEOTIDE SEQUENCE [LARGE SCALE GENOMIC DNA]</scope>
    <source>
        <strain evidence="1 2">AK1</strain>
    </source>
</reference>
<name>M8DM41_9BACL</name>
<sequence>MLQMANYEFIRKQHFVLGKPIRQISRETGYSRQVIRKALTSTEFPVYKLSKPKPKPVIESVKPIILEWLRQDEQAPPKQRHTAKRIYQRLGFHGR</sequence>
<accession>M8DM41</accession>
<dbReference type="EMBL" id="APBN01000001">
    <property type="protein sequence ID" value="EMT54688.1"/>
    <property type="molecule type" value="Genomic_DNA"/>
</dbReference>
<proteinExistence type="predicted"/>
<evidence type="ECO:0000313" key="1">
    <source>
        <dbReference type="EMBL" id="EMT54688.1"/>
    </source>
</evidence>
<gene>
    <name evidence="1" type="ORF">I532_03750</name>
</gene>
<dbReference type="AlphaFoldDB" id="M8DM41"/>
<dbReference type="STRING" id="1300222.I532_03750"/>
<evidence type="ECO:0000313" key="2">
    <source>
        <dbReference type="Proteomes" id="UP000012081"/>
    </source>
</evidence>
<comment type="caution">
    <text evidence="1">The sequence shown here is derived from an EMBL/GenBank/DDBJ whole genome shotgun (WGS) entry which is preliminary data.</text>
</comment>
<dbReference type="Proteomes" id="UP000012081">
    <property type="component" value="Unassembled WGS sequence"/>
</dbReference>